<dbReference type="InterPro" id="IPR036404">
    <property type="entry name" value="Jacalin-like_lectin_dom_sf"/>
</dbReference>
<dbReference type="AlphaFoldDB" id="A0A1D6G4J8"/>
<evidence type="ECO:0000313" key="2">
    <source>
        <dbReference type="EMBL" id="AQK98212.1"/>
    </source>
</evidence>
<dbReference type="PANTHER" id="PTHR47293:SF68">
    <property type="entry name" value="JACALIN-RELATED LECTIN 3"/>
    <property type="match status" value="1"/>
</dbReference>
<dbReference type="EMBL" id="CM000784">
    <property type="protein sequence ID" value="AQK98212.1"/>
    <property type="molecule type" value="Genomic_DNA"/>
</dbReference>
<dbReference type="PANTHER" id="PTHR47293">
    <property type="entry name" value="JACALIN-RELATED LECTIN 3"/>
    <property type="match status" value="1"/>
</dbReference>
<dbReference type="PaxDb" id="4577-GRMZM2G444115_P01"/>
<dbReference type="eggNOG" id="KOG4197">
    <property type="taxonomic scope" value="Eukaryota"/>
</dbReference>
<sequence length="144" mass="16181">MASTKDFSFVSAFRLPFVLKFFRDVKRVREQGAIDDRDTFLHAIGDLLCFHSSMWATLYEYNLKGRSVWLETHGGTDGGYETDKVKLDFLDKVLASVSGHYGSICGTSVIIRSLTFWSNSSMYGPFSTKDGTLFLLPVSSIKII</sequence>
<evidence type="ECO:0000256" key="1">
    <source>
        <dbReference type="ARBA" id="ARBA00022734"/>
    </source>
</evidence>
<dbReference type="PROSITE" id="PS51752">
    <property type="entry name" value="JACALIN_LECTIN"/>
    <property type="match status" value="1"/>
</dbReference>
<gene>
    <name evidence="2" type="ORF">ZEAMMB73_Zm00001d011857</name>
</gene>
<dbReference type="SUPFAM" id="SSF51101">
    <property type="entry name" value="Mannose-binding lectins"/>
    <property type="match status" value="1"/>
</dbReference>
<dbReference type="GO" id="GO:0030246">
    <property type="term" value="F:carbohydrate binding"/>
    <property type="evidence" value="ECO:0007669"/>
    <property type="project" value="UniProtKB-KW"/>
</dbReference>
<organism evidence="2">
    <name type="scientific">Zea mays</name>
    <name type="common">Maize</name>
    <dbReference type="NCBI Taxonomy" id="4577"/>
    <lineage>
        <taxon>Eukaryota</taxon>
        <taxon>Viridiplantae</taxon>
        <taxon>Streptophyta</taxon>
        <taxon>Embryophyta</taxon>
        <taxon>Tracheophyta</taxon>
        <taxon>Spermatophyta</taxon>
        <taxon>Magnoliopsida</taxon>
        <taxon>Liliopsida</taxon>
        <taxon>Poales</taxon>
        <taxon>Poaceae</taxon>
        <taxon>PACMAD clade</taxon>
        <taxon>Panicoideae</taxon>
        <taxon>Andropogonodae</taxon>
        <taxon>Andropogoneae</taxon>
        <taxon>Tripsacinae</taxon>
        <taxon>Zea</taxon>
    </lineage>
</organism>
<dbReference type="Gene3D" id="2.100.10.30">
    <property type="entry name" value="Jacalin-like lectin domain"/>
    <property type="match status" value="1"/>
</dbReference>
<proteinExistence type="predicted"/>
<reference evidence="2" key="1">
    <citation type="submission" date="2015-12" db="EMBL/GenBank/DDBJ databases">
        <title>Update maize B73 reference genome by single molecule sequencing technologies.</title>
        <authorList>
            <consortium name="Maize Genome Sequencing Project"/>
            <person name="Ware D."/>
        </authorList>
    </citation>
    <scope>NUCLEOTIDE SEQUENCE</scope>
    <source>
        <tissue evidence="2">Seedling</tissue>
    </source>
</reference>
<protein>
    <submittedName>
        <fullName evidence="2">PYK10-binding protein 2</fullName>
    </submittedName>
</protein>
<accession>A0A1D6G4J8</accession>
<dbReference type="Pfam" id="PF01419">
    <property type="entry name" value="Jacalin"/>
    <property type="match status" value="1"/>
</dbReference>
<name>A0A1D6G4J8_MAIZE</name>
<dbReference type="ExpressionAtlas" id="A0A1D6G4J8">
    <property type="expression patterns" value="baseline and differential"/>
</dbReference>
<dbReference type="InterPro" id="IPR001229">
    <property type="entry name" value="Jacalin-like_lectin_dom"/>
</dbReference>
<keyword evidence="1" id="KW-0430">Lectin</keyword>